<dbReference type="Pfam" id="PF18345">
    <property type="entry name" value="zf_CCCH_4"/>
    <property type="match status" value="1"/>
</dbReference>
<feature type="domain" description="C3H1-type" evidence="5">
    <location>
        <begin position="39"/>
        <end position="66"/>
    </location>
</feature>
<dbReference type="InterPro" id="IPR036855">
    <property type="entry name" value="Znf_CCCH_sf"/>
</dbReference>
<dbReference type="InterPro" id="IPR002156">
    <property type="entry name" value="RNaseH_domain"/>
</dbReference>
<name>A0A445L6G2_GLYSO</name>
<dbReference type="PANTHER" id="PTHR47723">
    <property type="entry name" value="OS05G0353850 PROTEIN"/>
    <property type="match status" value="1"/>
</dbReference>
<keyword evidence="3 4" id="KW-0862">Zinc</keyword>
<evidence type="ECO:0000259" key="5">
    <source>
        <dbReference type="PROSITE" id="PS50103"/>
    </source>
</evidence>
<evidence type="ECO:0000256" key="1">
    <source>
        <dbReference type="ARBA" id="ARBA00022723"/>
    </source>
</evidence>
<evidence type="ECO:0000256" key="3">
    <source>
        <dbReference type="ARBA" id="ARBA00022833"/>
    </source>
</evidence>
<sequence>MALITQEIGGYGITSSTCPYWQIRRCNRDPFMFLHRTAPPPTSTCKYWMNGNCKFGDQCRSLHSWSDVEATFVGMQHVFLDDNPRPTRLVWWTPPPRGFFKLNCDGAFTVYGNKGAAGGVLRDWKGEFILGFSDALIECSSALEAELWAIKIGMQTVVARGYRNLIVESDSLKAIQIINAHKGDFLRSSIQHMTRMVDRICWNHVYRETNSVADGFAKHGLSLSQDQSIRVFDSAPDFIESRLYGDRIGKIYCR</sequence>
<dbReference type="InterPro" id="IPR012337">
    <property type="entry name" value="RNaseH-like_sf"/>
</dbReference>
<dbReference type="Gene3D" id="3.30.420.10">
    <property type="entry name" value="Ribonuclease H-like superfamily/Ribonuclease H"/>
    <property type="match status" value="1"/>
</dbReference>
<evidence type="ECO:0000256" key="4">
    <source>
        <dbReference type="PROSITE-ProRule" id="PRU00723"/>
    </source>
</evidence>
<dbReference type="SMART" id="SM00356">
    <property type="entry name" value="ZnF_C3H1"/>
    <property type="match status" value="1"/>
</dbReference>
<organism evidence="6 7">
    <name type="scientific">Glycine soja</name>
    <name type="common">Wild soybean</name>
    <dbReference type="NCBI Taxonomy" id="3848"/>
    <lineage>
        <taxon>Eukaryota</taxon>
        <taxon>Viridiplantae</taxon>
        <taxon>Streptophyta</taxon>
        <taxon>Embryophyta</taxon>
        <taxon>Tracheophyta</taxon>
        <taxon>Spermatophyta</taxon>
        <taxon>Magnoliopsida</taxon>
        <taxon>eudicotyledons</taxon>
        <taxon>Gunneridae</taxon>
        <taxon>Pentapetalae</taxon>
        <taxon>rosids</taxon>
        <taxon>fabids</taxon>
        <taxon>Fabales</taxon>
        <taxon>Fabaceae</taxon>
        <taxon>Papilionoideae</taxon>
        <taxon>50 kb inversion clade</taxon>
        <taxon>NPAAA clade</taxon>
        <taxon>indigoferoid/millettioid clade</taxon>
        <taxon>Phaseoleae</taxon>
        <taxon>Glycine</taxon>
        <taxon>Glycine subgen. Soja</taxon>
    </lineage>
</organism>
<dbReference type="PROSITE" id="PS50103">
    <property type="entry name" value="ZF_C3H1"/>
    <property type="match status" value="1"/>
</dbReference>
<gene>
    <name evidence="6" type="ORF">D0Y65_005800</name>
</gene>
<protein>
    <submittedName>
        <fullName evidence="6">Putative ribonuclease H protein</fullName>
    </submittedName>
</protein>
<keyword evidence="2 4" id="KW-0863">Zinc-finger</keyword>
<reference evidence="6 7" key="1">
    <citation type="submission" date="2018-09" db="EMBL/GenBank/DDBJ databases">
        <title>A high-quality reference genome of wild soybean provides a powerful tool to mine soybean genomes.</title>
        <authorList>
            <person name="Xie M."/>
            <person name="Chung C.Y.L."/>
            <person name="Li M.-W."/>
            <person name="Wong F.-L."/>
            <person name="Chan T.-F."/>
            <person name="Lam H.-M."/>
        </authorList>
    </citation>
    <scope>NUCLEOTIDE SEQUENCE [LARGE SCALE GENOMIC DNA]</scope>
    <source>
        <strain evidence="7">cv. W05</strain>
        <tissue evidence="6">Hypocotyl of etiolated seedlings</tissue>
    </source>
</reference>
<dbReference type="Pfam" id="PF13456">
    <property type="entry name" value="RVT_3"/>
    <property type="match status" value="1"/>
</dbReference>
<evidence type="ECO:0000313" key="7">
    <source>
        <dbReference type="Proteomes" id="UP000289340"/>
    </source>
</evidence>
<dbReference type="InterPro" id="IPR053151">
    <property type="entry name" value="RNase_H-like"/>
</dbReference>
<dbReference type="SUPFAM" id="SSF90229">
    <property type="entry name" value="CCCH zinc finger"/>
    <property type="match status" value="1"/>
</dbReference>
<dbReference type="GO" id="GO:0004523">
    <property type="term" value="F:RNA-DNA hybrid ribonuclease activity"/>
    <property type="evidence" value="ECO:0007669"/>
    <property type="project" value="InterPro"/>
</dbReference>
<dbReference type="SUPFAM" id="SSF53098">
    <property type="entry name" value="Ribonuclease H-like"/>
    <property type="match status" value="1"/>
</dbReference>
<keyword evidence="7" id="KW-1185">Reference proteome</keyword>
<dbReference type="Proteomes" id="UP000289340">
    <property type="component" value="Chromosome 3"/>
</dbReference>
<dbReference type="CDD" id="cd06222">
    <property type="entry name" value="RNase_H_like"/>
    <property type="match status" value="1"/>
</dbReference>
<dbReference type="EMBL" id="QZWG01000003">
    <property type="protein sequence ID" value="RZC18718.1"/>
    <property type="molecule type" value="Genomic_DNA"/>
</dbReference>
<dbReference type="InterPro" id="IPR036397">
    <property type="entry name" value="RNaseH_sf"/>
</dbReference>
<dbReference type="GO" id="GO:0008270">
    <property type="term" value="F:zinc ion binding"/>
    <property type="evidence" value="ECO:0007669"/>
    <property type="project" value="UniProtKB-KW"/>
</dbReference>
<dbReference type="Gene3D" id="4.10.1000.10">
    <property type="entry name" value="Zinc finger, CCCH-type"/>
    <property type="match status" value="1"/>
</dbReference>
<dbReference type="InterPro" id="IPR044730">
    <property type="entry name" value="RNase_H-like_dom_plant"/>
</dbReference>
<keyword evidence="1 4" id="KW-0479">Metal-binding</keyword>
<evidence type="ECO:0000256" key="2">
    <source>
        <dbReference type="ARBA" id="ARBA00022771"/>
    </source>
</evidence>
<feature type="zinc finger region" description="C3H1-type" evidence="4">
    <location>
        <begin position="39"/>
        <end position="66"/>
    </location>
</feature>
<accession>A0A445L6G2</accession>
<comment type="caution">
    <text evidence="6">The sequence shown here is derived from an EMBL/GenBank/DDBJ whole genome shotgun (WGS) entry which is preliminary data.</text>
</comment>
<proteinExistence type="predicted"/>
<dbReference type="PANTHER" id="PTHR47723:SF19">
    <property type="entry name" value="POLYNUCLEOTIDYL TRANSFERASE, RIBONUCLEASE H-LIKE SUPERFAMILY PROTEIN"/>
    <property type="match status" value="1"/>
</dbReference>
<dbReference type="AlphaFoldDB" id="A0A445L6G2"/>
<evidence type="ECO:0000313" key="6">
    <source>
        <dbReference type="EMBL" id="RZC18718.1"/>
    </source>
</evidence>
<dbReference type="InterPro" id="IPR000571">
    <property type="entry name" value="Znf_CCCH"/>
</dbReference>
<dbReference type="GO" id="GO:0003676">
    <property type="term" value="F:nucleic acid binding"/>
    <property type="evidence" value="ECO:0007669"/>
    <property type="project" value="InterPro"/>
</dbReference>